<gene>
    <name evidence="1" type="ORF">ODE01S_13580</name>
</gene>
<protein>
    <submittedName>
        <fullName evidence="1">Uncharacterized protein</fullName>
    </submittedName>
</protein>
<dbReference type="EMBL" id="BJXN01000008">
    <property type="protein sequence ID" value="GEM89924.1"/>
    <property type="molecule type" value="Genomic_DNA"/>
</dbReference>
<dbReference type="AlphaFoldDB" id="A0A511RJU6"/>
<sequence length="64" mass="7309">MKEVHFRLVTGTDPELFQERLNAVVADLPDDAIIVDVLFSTAHSGRVAEYSALIYYKEVEPWKD</sequence>
<proteinExistence type="predicted"/>
<name>A0A511RJU6_9DEIN</name>
<dbReference type="Proteomes" id="UP000321827">
    <property type="component" value="Unassembled WGS sequence"/>
</dbReference>
<dbReference type="OrthoDB" id="33082at2"/>
<evidence type="ECO:0000313" key="1">
    <source>
        <dbReference type="EMBL" id="GEM89924.1"/>
    </source>
</evidence>
<reference evidence="1 2" key="1">
    <citation type="submission" date="2019-07" db="EMBL/GenBank/DDBJ databases">
        <title>Whole genome shotgun sequence of Oceanithermus desulfurans NBRC 100063.</title>
        <authorList>
            <person name="Hosoyama A."/>
            <person name="Uohara A."/>
            <person name="Ohji S."/>
            <person name="Ichikawa N."/>
        </authorList>
    </citation>
    <scope>NUCLEOTIDE SEQUENCE [LARGE SCALE GENOMIC DNA]</scope>
    <source>
        <strain evidence="1 2">NBRC 100063</strain>
    </source>
</reference>
<evidence type="ECO:0000313" key="2">
    <source>
        <dbReference type="Proteomes" id="UP000321827"/>
    </source>
</evidence>
<dbReference type="RefSeq" id="WP_147147209.1">
    <property type="nucleotide sequence ID" value="NZ_BJXN01000008.1"/>
</dbReference>
<accession>A0A511RJU6</accession>
<comment type="caution">
    <text evidence="1">The sequence shown here is derived from an EMBL/GenBank/DDBJ whole genome shotgun (WGS) entry which is preliminary data.</text>
</comment>
<organism evidence="1 2">
    <name type="scientific">Oceanithermus desulfurans NBRC 100063</name>
    <dbReference type="NCBI Taxonomy" id="1227550"/>
    <lineage>
        <taxon>Bacteria</taxon>
        <taxon>Thermotogati</taxon>
        <taxon>Deinococcota</taxon>
        <taxon>Deinococci</taxon>
        <taxon>Thermales</taxon>
        <taxon>Thermaceae</taxon>
        <taxon>Oceanithermus</taxon>
    </lineage>
</organism>